<evidence type="ECO:0000313" key="2">
    <source>
        <dbReference type="Proteomes" id="UP000183287"/>
    </source>
</evidence>
<accession>A0A1I4NYU4</accession>
<proteinExistence type="predicted"/>
<gene>
    <name evidence="1" type="ORF">SAMN05421863_101725</name>
</gene>
<protein>
    <submittedName>
        <fullName evidence="1">Uncharacterized protein</fullName>
    </submittedName>
</protein>
<evidence type="ECO:0000313" key="1">
    <source>
        <dbReference type="EMBL" id="SFM20688.1"/>
    </source>
</evidence>
<dbReference type="AlphaFoldDB" id="A0A1I4NYU4"/>
<reference evidence="2" key="1">
    <citation type="submission" date="2016-10" db="EMBL/GenBank/DDBJ databases">
        <authorList>
            <person name="Varghese N."/>
            <person name="Submissions S."/>
        </authorList>
    </citation>
    <scope>NUCLEOTIDE SEQUENCE [LARGE SCALE GENOMIC DNA]</scope>
    <source>
        <strain evidence="2">Nm44</strain>
    </source>
</reference>
<dbReference type="RefSeq" id="WP_256211963.1">
    <property type="nucleotide sequence ID" value="NZ_FOUB01000017.1"/>
</dbReference>
<sequence>MVSNKHILLYEETEIVRMLAIGSGADLSVPKVRYKAIEILEGGESSICPEVDSSYLSESEN</sequence>
<dbReference type="Proteomes" id="UP000183287">
    <property type="component" value="Unassembled WGS sequence"/>
</dbReference>
<name>A0A1I4NYU4_9PROT</name>
<organism evidence="1 2">
    <name type="scientific">Nitrosomonas communis</name>
    <dbReference type="NCBI Taxonomy" id="44574"/>
    <lineage>
        <taxon>Bacteria</taxon>
        <taxon>Pseudomonadati</taxon>
        <taxon>Pseudomonadota</taxon>
        <taxon>Betaproteobacteria</taxon>
        <taxon>Nitrosomonadales</taxon>
        <taxon>Nitrosomonadaceae</taxon>
        <taxon>Nitrosomonas</taxon>
    </lineage>
</organism>
<dbReference type="EMBL" id="FOUB01000017">
    <property type="protein sequence ID" value="SFM20688.1"/>
    <property type="molecule type" value="Genomic_DNA"/>
</dbReference>
<keyword evidence="2" id="KW-1185">Reference proteome</keyword>